<protein>
    <submittedName>
        <fullName evidence="1">Uncharacterized protein</fullName>
    </submittedName>
</protein>
<evidence type="ECO:0000313" key="2">
    <source>
        <dbReference type="Proteomes" id="UP001164746"/>
    </source>
</evidence>
<proteinExistence type="predicted"/>
<evidence type="ECO:0000313" key="1">
    <source>
        <dbReference type="EMBL" id="WAR30808.1"/>
    </source>
</evidence>
<gene>
    <name evidence="1" type="ORF">MAR_033350</name>
</gene>
<keyword evidence="2" id="KW-1185">Reference proteome</keyword>
<dbReference type="EMBL" id="CP111028">
    <property type="protein sequence ID" value="WAR30808.1"/>
    <property type="molecule type" value="Genomic_DNA"/>
</dbReference>
<dbReference type="Proteomes" id="UP001164746">
    <property type="component" value="Chromosome 17"/>
</dbReference>
<reference evidence="1" key="1">
    <citation type="submission" date="2022-11" db="EMBL/GenBank/DDBJ databases">
        <title>Centuries of genome instability and evolution in soft-shell clam transmissible cancer (bioRxiv).</title>
        <authorList>
            <person name="Hart S.F.M."/>
            <person name="Yonemitsu M.A."/>
            <person name="Giersch R.M."/>
            <person name="Beal B.F."/>
            <person name="Arriagada G."/>
            <person name="Davis B.W."/>
            <person name="Ostrander E.A."/>
            <person name="Goff S.P."/>
            <person name="Metzger M.J."/>
        </authorList>
    </citation>
    <scope>NUCLEOTIDE SEQUENCE</scope>
    <source>
        <strain evidence="1">MELC-2E11</strain>
        <tissue evidence="1">Siphon/mantle</tissue>
    </source>
</reference>
<accession>A0ABY7G8T2</accession>
<name>A0ABY7G8T2_MYAAR</name>
<sequence length="191" mass="21195">MHGPPTYYSGQLSYSISSITSFSPIAYCMALLQTTVWSVKQLDILYNELQSNCILHGPPTYYSGQLSNSISSLTSFSPIAYCMALLHTTVWSVKQLDILYNELQSNCILHGPPTYYSDTPACPIIMAEDPEIKALQDTIITGTLEYLTGAYNEDIFQIVYNVNKLLILPKLPQALDESRRQGVLPGTMPDG</sequence>
<organism evidence="1 2">
    <name type="scientific">Mya arenaria</name>
    <name type="common">Soft-shell clam</name>
    <dbReference type="NCBI Taxonomy" id="6604"/>
    <lineage>
        <taxon>Eukaryota</taxon>
        <taxon>Metazoa</taxon>
        <taxon>Spiralia</taxon>
        <taxon>Lophotrochozoa</taxon>
        <taxon>Mollusca</taxon>
        <taxon>Bivalvia</taxon>
        <taxon>Autobranchia</taxon>
        <taxon>Heteroconchia</taxon>
        <taxon>Euheterodonta</taxon>
        <taxon>Imparidentia</taxon>
        <taxon>Neoheterodontei</taxon>
        <taxon>Myida</taxon>
        <taxon>Myoidea</taxon>
        <taxon>Myidae</taxon>
        <taxon>Mya</taxon>
    </lineage>
</organism>